<comment type="caution">
    <text evidence="1">The sequence shown here is derived from an EMBL/GenBank/DDBJ whole genome shotgun (WGS) entry which is preliminary data.</text>
</comment>
<evidence type="ECO:0000313" key="1">
    <source>
        <dbReference type="EMBL" id="RAZ78434.1"/>
    </source>
</evidence>
<reference evidence="2" key="1">
    <citation type="submission" date="2018-06" db="EMBL/GenBank/DDBJ databases">
        <authorList>
            <person name="Helene L.C."/>
            <person name="Dall'Agnol R."/>
            <person name="Delamuta J.R."/>
            <person name="Hungria M."/>
        </authorList>
    </citation>
    <scope>NUCLEOTIDE SEQUENCE [LARGE SCALE GENOMIC DNA]</scope>
    <source>
        <strain evidence="2">CNPSo 3140</strain>
    </source>
</reference>
<keyword evidence="2" id="KW-1185">Reference proteome</keyword>
<sequence>MEVHVVAVELIAKLRDAIDAIDDHLSEMDCVTLQALETRLPKNAAPGSAEMVMLLLIYREMKNRKGCA</sequence>
<dbReference type="Proteomes" id="UP000251956">
    <property type="component" value="Unassembled WGS sequence"/>
</dbReference>
<protein>
    <submittedName>
        <fullName evidence="1">Uncharacterized protein</fullName>
    </submittedName>
</protein>
<evidence type="ECO:0000313" key="2">
    <source>
        <dbReference type="Proteomes" id="UP000251956"/>
    </source>
</evidence>
<accession>A0A330GVT4</accession>
<proteinExistence type="predicted"/>
<dbReference type="OrthoDB" id="8090671at2"/>
<dbReference type="RefSeq" id="WP_112126680.1">
    <property type="nucleotide sequence ID" value="NZ_QMBQ01000002.1"/>
</dbReference>
<dbReference type="AlphaFoldDB" id="A0A330GVT4"/>
<organism evidence="1 2">
    <name type="scientific">Mesorhizobium atlanticum</name>
    <dbReference type="NCBI Taxonomy" id="2233532"/>
    <lineage>
        <taxon>Bacteria</taxon>
        <taxon>Pseudomonadati</taxon>
        <taxon>Pseudomonadota</taxon>
        <taxon>Alphaproteobacteria</taxon>
        <taxon>Hyphomicrobiales</taxon>
        <taxon>Phyllobacteriaceae</taxon>
        <taxon>Mesorhizobium</taxon>
    </lineage>
</organism>
<name>A0A330GVT4_9HYPH</name>
<gene>
    <name evidence="1" type="ORF">DPM35_07650</name>
</gene>
<reference evidence="1 2" key="2">
    <citation type="submission" date="2018-07" db="EMBL/GenBank/DDBJ databases">
        <title>Diversity of Mesorhizobium strains in Brazil.</title>
        <authorList>
            <person name="Helene L.C.F."/>
            <person name="Dall'Agnol R."/>
            <person name="Delamuta J.R.M."/>
            <person name="Hungria M."/>
        </authorList>
    </citation>
    <scope>NUCLEOTIDE SEQUENCE [LARGE SCALE GENOMIC DNA]</scope>
    <source>
        <strain evidence="1 2">CNPSo 3140</strain>
    </source>
</reference>
<dbReference type="EMBL" id="QMBQ01000002">
    <property type="protein sequence ID" value="RAZ78434.1"/>
    <property type="molecule type" value="Genomic_DNA"/>
</dbReference>